<keyword evidence="5 13" id="KW-0863">Zinc-finger</keyword>
<evidence type="ECO:0000256" key="13">
    <source>
        <dbReference type="PROSITE-ProRule" id="PRU00453"/>
    </source>
</evidence>
<evidence type="ECO:0000259" key="15">
    <source>
        <dbReference type="PROSITE" id="PS51083"/>
    </source>
</evidence>
<feature type="compositionally biased region" description="Basic and acidic residues" evidence="14">
    <location>
        <begin position="379"/>
        <end position="393"/>
    </location>
</feature>
<dbReference type="GO" id="GO:0005634">
    <property type="term" value="C:nucleus"/>
    <property type="evidence" value="ECO:0007669"/>
    <property type="project" value="TreeGrafter"/>
</dbReference>
<keyword evidence="1" id="KW-1017">Isopeptide bond</keyword>
<keyword evidence="3" id="KW-0597">Phosphoprotein</keyword>
<feature type="region of interest" description="Disordered" evidence="14">
    <location>
        <begin position="454"/>
        <end position="474"/>
    </location>
</feature>
<feature type="domain" description="HIT-type" evidence="15">
    <location>
        <begin position="22"/>
        <end position="56"/>
    </location>
</feature>
<dbReference type="STRING" id="623744.A0A553PUC9"/>
<keyword evidence="4" id="KW-0479">Metal-binding</keyword>
<evidence type="ECO:0000256" key="10">
    <source>
        <dbReference type="ARBA" id="ARBA00061949"/>
    </source>
</evidence>
<sequence length="474" mass="54546">MNFNIAGDDRRGVKRRMELSSCEVCEAEEAKYRCPGCMKHSCSLPCVQQHKLSFGCSGVRDKTMFVSLSEFNEINLLSDYRFLEDTARLREQSHRDPVVLAAQKFRREGSMITRKARAVKVTLKLLPKTFTKHKENTTIFKKADQRIHWHLKIHFPHSRAIFSERFSDDKLLEEILNGFIHPSDPVKQQRLQLYVSRPDQIRVFLKAELKLPNAPRYYELDLKKSLQENLMHRTILEFPEVFVVLEEQSQEYRAPTARAKNTDASRAVPSNIDGAFSPMKAFPNAPVNTEKKRKHQEEEELEEGELCSEDEEDEESLMRQAGESRAGMIQSLMNQPAMIRSAKSEKKHLEGGEEQNEIKESEIIQTIMNQPLRNKPVKNHGENDKEQTEKVNKDCTQGAGVRRQVLMRGIFLARRPKLNKLFPKYFPTSAQQKHVRIPQLDFLHLDLEKSIIPAEGGPGGGNRHMSWRSAASEG</sequence>
<proteinExistence type="inferred from homology"/>
<dbReference type="PANTHER" id="PTHR13483:SF3">
    <property type="entry name" value="BOX C_D SNORNA PROTEIN 1"/>
    <property type="match status" value="1"/>
</dbReference>
<evidence type="ECO:0000256" key="2">
    <source>
        <dbReference type="ARBA" id="ARBA00022517"/>
    </source>
</evidence>
<feature type="compositionally biased region" description="Acidic residues" evidence="14">
    <location>
        <begin position="298"/>
        <end position="314"/>
    </location>
</feature>
<comment type="similarity">
    <text evidence="9">Belongs to the BCD1 family.</text>
</comment>
<dbReference type="InterPro" id="IPR057721">
    <property type="entry name" value="BCD1_alpha/beta"/>
</dbReference>
<evidence type="ECO:0000256" key="4">
    <source>
        <dbReference type="ARBA" id="ARBA00022723"/>
    </source>
</evidence>
<dbReference type="OrthoDB" id="272357at2759"/>
<evidence type="ECO:0000256" key="14">
    <source>
        <dbReference type="SAM" id="MobiDB-lite"/>
    </source>
</evidence>
<evidence type="ECO:0000256" key="8">
    <source>
        <dbReference type="ARBA" id="ARBA00049598"/>
    </source>
</evidence>
<dbReference type="GO" id="GO:0008270">
    <property type="term" value="F:zinc ion binding"/>
    <property type="evidence" value="ECO:0007669"/>
    <property type="project" value="UniProtKB-UniRule"/>
</dbReference>
<evidence type="ECO:0000256" key="9">
    <source>
        <dbReference type="ARBA" id="ARBA00049654"/>
    </source>
</evidence>
<keyword evidence="7" id="KW-0832">Ubl conjugation</keyword>
<dbReference type="GO" id="GO:0000463">
    <property type="term" value="P:maturation of LSU-rRNA from tricistronic rRNA transcript (SSU-rRNA, 5.8S rRNA, LSU-rRNA)"/>
    <property type="evidence" value="ECO:0007669"/>
    <property type="project" value="TreeGrafter"/>
</dbReference>
<keyword evidence="2" id="KW-0690">Ribosome biogenesis</keyword>
<keyword evidence="6" id="KW-0862">Zinc</keyword>
<evidence type="ECO:0000313" key="16">
    <source>
        <dbReference type="EMBL" id="TRY81275.1"/>
    </source>
</evidence>
<dbReference type="AlphaFoldDB" id="A0A553PUC9"/>
<dbReference type="SUPFAM" id="SSF144232">
    <property type="entry name" value="HIT/MYND zinc finger-like"/>
    <property type="match status" value="1"/>
</dbReference>
<dbReference type="GO" id="GO:0048254">
    <property type="term" value="P:snoRNA localization"/>
    <property type="evidence" value="ECO:0007669"/>
    <property type="project" value="TreeGrafter"/>
</dbReference>
<dbReference type="Gene3D" id="3.30.60.190">
    <property type="match status" value="1"/>
</dbReference>
<protein>
    <recommendedName>
        <fullName evidence="11">Box C/D snoRNA protein 1</fullName>
    </recommendedName>
    <alternativeName>
        <fullName evidence="12">Zinc finger HIT domain-containing protein 6</fullName>
    </alternativeName>
</protein>
<comment type="caution">
    <text evidence="16">The sequence shown here is derived from an EMBL/GenBank/DDBJ whole genome shotgun (WGS) entry which is preliminary data.</text>
</comment>
<dbReference type="GO" id="GO:0000492">
    <property type="term" value="P:box C/D snoRNP assembly"/>
    <property type="evidence" value="ECO:0007669"/>
    <property type="project" value="TreeGrafter"/>
</dbReference>
<dbReference type="CDD" id="cd23023">
    <property type="entry name" value="zf-HIT_BCD1"/>
    <property type="match status" value="1"/>
</dbReference>
<dbReference type="PROSITE" id="PS51083">
    <property type="entry name" value="ZF_HIT"/>
    <property type="match status" value="1"/>
</dbReference>
<organism evidence="16 17">
    <name type="scientific">Danionella cerebrum</name>
    <dbReference type="NCBI Taxonomy" id="2873325"/>
    <lineage>
        <taxon>Eukaryota</taxon>
        <taxon>Metazoa</taxon>
        <taxon>Chordata</taxon>
        <taxon>Craniata</taxon>
        <taxon>Vertebrata</taxon>
        <taxon>Euteleostomi</taxon>
        <taxon>Actinopterygii</taxon>
        <taxon>Neopterygii</taxon>
        <taxon>Teleostei</taxon>
        <taxon>Ostariophysi</taxon>
        <taxon>Cypriniformes</taxon>
        <taxon>Danionidae</taxon>
        <taxon>Danioninae</taxon>
        <taxon>Danionella</taxon>
    </lineage>
</organism>
<dbReference type="InterPro" id="IPR007529">
    <property type="entry name" value="Znf_HIT"/>
</dbReference>
<evidence type="ECO:0000256" key="6">
    <source>
        <dbReference type="ARBA" id="ARBA00022833"/>
    </source>
</evidence>
<dbReference type="Proteomes" id="UP000316079">
    <property type="component" value="Unassembled WGS sequence"/>
</dbReference>
<evidence type="ECO:0000256" key="11">
    <source>
        <dbReference type="ARBA" id="ARBA00068630"/>
    </source>
</evidence>
<evidence type="ECO:0000256" key="5">
    <source>
        <dbReference type="ARBA" id="ARBA00022771"/>
    </source>
</evidence>
<dbReference type="Pfam" id="PF04438">
    <property type="entry name" value="zf-HIT"/>
    <property type="match status" value="1"/>
</dbReference>
<accession>A0A553PUC9</accession>
<dbReference type="GO" id="GO:0070761">
    <property type="term" value="C:pre-snoRNP complex"/>
    <property type="evidence" value="ECO:0007669"/>
    <property type="project" value="TreeGrafter"/>
</dbReference>
<comment type="subunit">
    <text evidence="10">Interacts with FBL, SNU13, NOP58, NUFIP1, RUVBL1, RUVBL2 and TAF9. Interacts (via HIT-type zinc finger) with the RUVBL1/RUVBL2 complex in the presence of ADP.</text>
</comment>
<gene>
    <name evidence="16" type="ORF">DNTS_012112</name>
</gene>
<evidence type="ECO:0000256" key="7">
    <source>
        <dbReference type="ARBA" id="ARBA00022843"/>
    </source>
</evidence>
<dbReference type="PANTHER" id="PTHR13483">
    <property type="entry name" value="BOX C_D SNORNA PROTEIN 1-RELATED"/>
    <property type="match status" value="1"/>
</dbReference>
<dbReference type="FunFam" id="3.30.60.190:FF:000001">
    <property type="entry name" value="box C/D snoRNA protein 1"/>
    <property type="match status" value="1"/>
</dbReference>
<dbReference type="EMBL" id="SRMA01026644">
    <property type="protein sequence ID" value="TRY81275.1"/>
    <property type="molecule type" value="Genomic_DNA"/>
</dbReference>
<feature type="region of interest" description="Disordered" evidence="14">
    <location>
        <begin position="368"/>
        <end position="396"/>
    </location>
</feature>
<evidence type="ECO:0000256" key="12">
    <source>
        <dbReference type="ARBA" id="ARBA00077531"/>
    </source>
</evidence>
<dbReference type="Pfam" id="PF25790">
    <property type="entry name" value="BCD1"/>
    <property type="match status" value="1"/>
</dbReference>
<feature type="region of interest" description="Disordered" evidence="14">
    <location>
        <begin position="255"/>
        <end position="314"/>
    </location>
</feature>
<dbReference type="InterPro" id="IPR051639">
    <property type="entry name" value="BCD1"/>
</dbReference>
<reference evidence="16 17" key="1">
    <citation type="journal article" date="2019" name="Sci. Data">
        <title>Hybrid genome assembly and annotation of Danionella translucida.</title>
        <authorList>
            <person name="Kadobianskyi M."/>
            <person name="Schulze L."/>
            <person name="Schuelke M."/>
            <person name="Judkewitz B."/>
        </authorList>
    </citation>
    <scope>NUCLEOTIDE SEQUENCE [LARGE SCALE GENOMIC DNA]</scope>
    <source>
        <strain evidence="16 17">Bolton</strain>
    </source>
</reference>
<comment type="function">
    <text evidence="8">Required for box C/D snoRNAs accumulation involved in snoRNA processing, snoRNA transport to the nucleolus and ribosome biogenesis.</text>
</comment>
<evidence type="ECO:0000313" key="17">
    <source>
        <dbReference type="Proteomes" id="UP000316079"/>
    </source>
</evidence>
<evidence type="ECO:0000256" key="1">
    <source>
        <dbReference type="ARBA" id="ARBA00022499"/>
    </source>
</evidence>
<name>A0A553PUC9_9TELE</name>
<keyword evidence="17" id="KW-1185">Reference proteome</keyword>
<feature type="region of interest" description="Disordered" evidence="14">
    <location>
        <begin position="343"/>
        <end position="362"/>
    </location>
</feature>
<evidence type="ECO:0000256" key="3">
    <source>
        <dbReference type="ARBA" id="ARBA00022553"/>
    </source>
</evidence>